<keyword evidence="2" id="KW-1185">Reference proteome</keyword>
<reference evidence="1" key="1">
    <citation type="submission" date="2024-03" db="EMBL/GenBank/DDBJ databases">
        <title>Novel Streptomyces species of biotechnological and ecological value are a feature of Machair soil.</title>
        <authorList>
            <person name="Prole J.R."/>
            <person name="Goodfellow M."/>
            <person name="Allenby N."/>
            <person name="Ward A.C."/>
        </authorList>
    </citation>
    <scope>NUCLEOTIDE SEQUENCE</scope>
    <source>
        <strain evidence="1">MS1.AVA.4</strain>
    </source>
</reference>
<dbReference type="EMBL" id="JBBKAI010000002">
    <property type="protein sequence ID" value="MEJ8661481.1"/>
    <property type="molecule type" value="Genomic_DNA"/>
</dbReference>
<evidence type="ECO:0000313" key="1">
    <source>
        <dbReference type="EMBL" id="MEJ8661481.1"/>
    </source>
</evidence>
<sequence>MSETVFSGTGTDPEVSCPGTSLAPGQSMECTATYGVTQADVNAGEIENTAEATGTPPSGPAVTDTASASVTAQQTPVLSLVKTVVGDGGPFRSGEILTYSYLVHNTGNVTRSP</sequence>
<proteinExistence type="predicted"/>
<gene>
    <name evidence="1" type="ORF">WKI58_34080</name>
</gene>
<organism evidence="1 2">
    <name type="scientific">Streptomyces pratisoli</name>
    <dbReference type="NCBI Taxonomy" id="3139917"/>
    <lineage>
        <taxon>Bacteria</taxon>
        <taxon>Bacillati</taxon>
        <taxon>Actinomycetota</taxon>
        <taxon>Actinomycetes</taxon>
        <taxon>Kitasatosporales</taxon>
        <taxon>Streptomycetaceae</taxon>
        <taxon>Streptomyces</taxon>
    </lineage>
</organism>
<name>A0ACC6QSY8_9ACTN</name>
<comment type="caution">
    <text evidence="1">The sequence shown here is derived from an EMBL/GenBank/DDBJ whole genome shotgun (WGS) entry which is preliminary data.</text>
</comment>
<dbReference type="Proteomes" id="UP001375539">
    <property type="component" value="Unassembled WGS sequence"/>
</dbReference>
<accession>A0ACC6QSY8</accession>
<evidence type="ECO:0000313" key="2">
    <source>
        <dbReference type="Proteomes" id="UP001375539"/>
    </source>
</evidence>
<protein>
    <submittedName>
        <fullName evidence="1">Uncharacterized protein</fullName>
    </submittedName>
</protein>